<dbReference type="SUPFAM" id="SSF52540">
    <property type="entry name" value="P-loop containing nucleoside triphosphate hydrolases"/>
    <property type="match status" value="2"/>
</dbReference>
<dbReference type="GO" id="GO:0034605">
    <property type="term" value="P:cellular response to heat"/>
    <property type="evidence" value="ECO:0007669"/>
    <property type="project" value="TreeGrafter"/>
</dbReference>
<dbReference type="CDD" id="cd19499">
    <property type="entry name" value="RecA-like_ClpB_Hsp104-like"/>
    <property type="match status" value="1"/>
</dbReference>
<dbReference type="GO" id="GO:0005737">
    <property type="term" value="C:cytoplasm"/>
    <property type="evidence" value="ECO:0007669"/>
    <property type="project" value="TreeGrafter"/>
</dbReference>
<dbReference type="InterPro" id="IPR058680">
    <property type="entry name" value="NBD_SMAX1-like"/>
</dbReference>
<dbReference type="SMART" id="SM00382">
    <property type="entry name" value="AAA"/>
    <property type="match status" value="2"/>
</dbReference>
<dbReference type="OrthoDB" id="47330at2759"/>
<feature type="domain" description="AAA+ ATPase" evidence="5">
    <location>
        <begin position="60"/>
        <end position="205"/>
    </location>
</feature>
<dbReference type="InterPro" id="IPR041546">
    <property type="entry name" value="ClpA/ClpB_AAA_lid"/>
</dbReference>
<reference evidence="7" key="1">
    <citation type="journal article" date="2022" name="Cell">
        <title>Repeat-based holocentromeres influence genome architecture and karyotype evolution.</title>
        <authorList>
            <person name="Hofstatter P.G."/>
            <person name="Thangavel G."/>
            <person name="Lux T."/>
            <person name="Neumann P."/>
            <person name="Vondrak T."/>
            <person name="Novak P."/>
            <person name="Zhang M."/>
            <person name="Costa L."/>
            <person name="Castellani M."/>
            <person name="Scott A."/>
            <person name="Toegelov H."/>
            <person name="Fuchs J."/>
            <person name="Mata-Sucre Y."/>
            <person name="Dias Y."/>
            <person name="Vanzela A.L.L."/>
            <person name="Huettel B."/>
            <person name="Almeida C.C.S."/>
            <person name="Simkova H."/>
            <person name="Souza G."/>
            <person name="Pedrosa-Harand A."/>
            <person name="Macas J."/>
            <person name="Mayer K.F.X."/>
            <person name="Houben A."/>
            <person name="Marques A."/>
        </authorList>
    </citation>
    <scope>NUCLEOTIDE SEQUENCE</scope>
    <source>
        <strain evidence="7">RhyBre1mFocal</strain>
    </source>
</reference>
<keyword evidence="8" id="KW-1185">Reference proteome</keyword>
<dbReference type="Gene3D" id="3.40.50.300">
    <property type="entry name" value="P-loop containing nucleotide triphosphate hydrolases"/>
    <property type="match status" value="3"/>
</dbReference>
<evidence type="ECO:0000256" key="3">
    <source>
        <dbReference type="ARBA" id="ARBA00022840"/>
    </source>
</evidence>
<evidence type="ECO:0000259" key="6">
    <source>
        <dbReference type="SMART" id="SM01086"/>
    </source>
</evidence>
<dbReference type="InterPro" id="IPR003593">
    <property type="entry name" value="AAA+_ATPase"/>
</dbReference>
<evidence type="ECO:0000256" key="2">
    <source>
        <dbReference type="ARBA" id="ARBA00022741"/>
    </source>
</evidence>
<keyword evidence="3" id="KW-0067">ATP-binding</keyword>
<dbReference type="CDD" id="cd00009">
    <property type="entry name" value="AAA"/>
    <property type="match status" value="1"/>
</dbReference>
<feature type="domain" description="AAA+ ATPase" evidence="5">
    <location>
        <begin position="447"/>
        <end position="606"/>
    </location>
</feature>
<dbReference type="InterPro" id="IPR003959">
    <property type="entry name" value="ATPase_AAA_core"/>
</dbReference>
<dbReference type="PANTHER" id="PTHR11638:SF18">
    <property type="entry name" value="HEAT SHOCK PROTEIN 104"/>
    <property type="match status" value="1"/>
</dbReference>
<dbReference type="InterPro" id="IPR027417">
    <property type="entry name" value="P-loop_NTPase"/>
</dbReference>
<dbReference type="AlphaFoldDB" id="A0A9Q0C698"/>
<dbReference type="Proteomes" id="UP001151287">
    <property type="component" value="Unassembled WGS sequence"/>
</dbReference>
<feature type="domain" description="Clp ATPase C-terminal" evidence="6">
    <location>
        <begin position="617"/>
        <end position="706"/>
    </location>
</feature>
<protein>
    <submittedName>
        <fullName evidence="7">Uncharacterized protein</fullName>
    </submittedName>
</protein>
<organism evidence="7 8">
    <name type="scientific">Rhynchospora breviuscula</name>
    <dbReference type="NCBI Taxonomy" id="2022672"/>
    <lineage>
        <taxon>Eukaryota</taxon>
        <taxon>Viridiplantae</taxon>
        <taxon>Streptophyta</taxon>
        <taxon>Embryophyta</taxon>
        <taxon>Tracheophyta</taxon>
        <taxon>Spermatophyta</taxon>
        <taxon>Magnoliopsida</taxon>
        <taxon>Liliopsida</taxon>
        <taxon>Poales</taxon>
        <taxon>Cyperaceae</taxon>
        <taxon>Cyperoideae</taxon>
        <taxon>Rhynchosporeae</taxon>
        <taxon>Rhynchospora</taxon>
    </lineage>
</organism>
<accession>A0A9Q0C698</accession>
<proteinExistence type="predicted"/>
<dbReference type="InterPro" id="IPR019489">
    <property type="entry name" value="Clp_ATPase_C"/>
</dbReference>
<name>A0A9Q0C698_9POAL</name>
<keyword evidence="4" id="KW-0143">Chaperone</keyword>
<dbReference type="InterPro" id="IPR001270">
    <property type="entry name" value="ClpA/B"/>
</dbReference>
<evidence type="ECO:0000256" key="1">
    <source>
        <dbReference type="ARBA" id="ARBA00022737"/>
    </source>
</evidence>
<dbReference type="FunFam" id="3.40.50.300:FF:000025">
    <property type="entry name" value="ATP-dependent Clp protease subunit"/>
    <property type="match status" value="1"/>
</dbReference>
<evidence type="ECO:0000313" key="7">
    <source>
        <dbReference type="EMBL" id="KAJ1688066.1"/>
    </source>
</evidence>
<keyword evidence="1" id="KW-0677">Repeat</keyword>
<dbReference type="PANTHER" id="PTHR11638">
    <property type="entry name" value="ATP-DEPENDENT CLP PROTEASE"/>
    <property type="match status" value="1"/>
</dbReference>
<dbReference type="Pfam" id="PF17871">
    <property type="entry name" value="AAA_lid_9"/>
    <property type="match status" value="1"/>
</dbReference>
<keyword evidence="2" id="KW-0547">Nucleotide-binding</keyword>
<gene>
    <name evidence="7" type="ORF">LUZ63_019456</name>
</gene>
<comment type="caution">
    <text evidence="7">The sequence shown here is derived from an EMBL/GenBank/DDBJ whole genome shotgun (WGS) entry which is preliminary data.</text>
</comment>
<dbReference type="InterPro" id="IPR050130">
    <property type="entry name" value="ClpA_ClpB"/>
</dbReference>
<dbReference type="Pfam" id="PF07724">
    <property type="entry name" value="AAA_2"/>
    <property type="match status" value="1"/>
</dbReference>
<dbReference type="PRINTS" id="PR00300">
    <property type="entry name" value="CLPPROTEASEA"/>
</dbReference>
<sequence>MGCFFGKPSHDVESTSRDTNYQALNETYGRDLLEVSRKLDPVIGWDKEIMEVIEIFYRRLKNNPVLIGDDGVGRRSIVEGLAQKIASRAVPQNLSNVNFVELDFNALMVGAKYPGELDKKLNAVLKEVKQAERNVILFIDEMHSLLGASRIMGTIDAEKINKPMYPTGQLRCICAAPTIEEYKKHVEKNPDFERFFQPVFVGKPSYYKENHFVRIQNRAQKVTAEMPSRLITDRQLPHKSIDIEQQGWSKIRVKFGSLTEDIDKLERKQYQLVVELRDLEEENDKASKARFVEVKKELDELRDKLQPLKLLYRKEKNMVDELSKLKQSCAGLLSPLQEDKKTLDNARVAEIKCSTLKEIDTAISKLESDNSNNVMLTETVPHHIAKVFACSSSTDIPMSKPGQNEKEWVIGLADRLLQRVIGQDKAVNAVADAVLRSRVGLGMPRRPIGSFLFLGPTGVGKTELAKALTEQLFNDENLLIRLDMSKYREKNSVSRLIGAPSGYVGHEEGGQLTEQVRRRPRSVILFDKVEKAHVAVLNRLRRVFDDGTLTDDQGRTVDFTNTIIIMTSNLGAQHLLTGSQGHTSIKNAHDLIMKEVESHFMLELLDRIDEIVILSPLSHDQLTKVARLQIKDVAGRFTERGIALAISDAALDVITLKAYDLIYGARSIRTWIEKHVVTQLSKMFIQDEINENSTVHIEVAQGKDELIYRIEQKNGFVN</sequence>
<dbReference type="GO" id="GO:0016887">
    <property type="term" value="F:ATP hydrolysis activity"/>
    <property type="evidence" value="ECO:0007669"/>
    <property type="project" value="InterPro"/>
</dbReference>
<evidence type="ECO:0000256" key="4">
    <source>
        <dbReference type="ARBA" id="ARBA00023186"/>
    </source>
</evidence>
<evidence type="ECO:0000259" key="5">
    <source>
        <dbReference type="SMART" id="SM00382"/>
    </source>
</evidence>
<dbReference type="Gene3D" id="1.10.8.60">
    <property type="match status" value="1"/>
</dbReference>
<dbReference type="Pfam" id="PF10431">
    <property type="entry name" value="ClpB_D2-small"/>
    <property type="match status" value="1"/>
</dbReference>
<evidence type="ECO:0000313" key="8">
    <source>
        <dbReference type="Proteomes" id="UP001151287"/>
    </source>
</evidence>
<dbReference type="EMBL" id="JAMQYH010000005">
    <property type="protein sequence ID" value="KAJ1688066.1"/>
    <property type="molecule type" value="Genomic_DNA"/>
</dbReference>
<dbReference type="SMART" id="SM01086">
    <property type="entry name" value="ClpB_D2-small"/>
    <property type="match status" value="1"/>
</dbReference>
<dbReference type="GO" id="GO:0005524">
    <property type="term" value="F:ATP binding"/>
    <property type="evidence" value="ECO:0007669"/>
    <property type="project" value="UniProtKB-KW"/>
</dbReference>
<dbReference type="Pfam" id="PF23569">
    <property type="entry name" value="NBD_SMAX1"/>
    <property type="match status" value="1"/>
</dbReference>